<gene>
    <name evidence="1" type="ORF">APZ42_033790</name>
</gene>
<organism evidence="1 2">
    <name type="scientific">Daphnia magna</name>
    <dbReference type="NCBI Taxonomy" id="35525"/>
    <lineage>
        <taxon>Eukaryota</taxon>
        <taxon>Metazoa</taxon>
        <taxon>Ecdysozoa</taxon>
        <taxon>Arthropoda</taxon>
        <taxon>Crustacea</taxon>
        <taxon>Branchiopoda</taxon>
        <taxon>Diplostraca</taxon>
        <taxon>Cladocera</taxon>
        <taxon>Anomopoda</taxon>
        <taxon>Daphniidae</taxon>
        <taxon>Daphnia</taxon>
    </lineage>
</organism>
<dbReference type="Proteomes" id="UP000076858">
    <property type="component" value="Unassembled WGS sequence"/>
</dbReference>
<keyword evidence="2" id="KW-1185">Reference proteome</keyword>
<sequence>MSGLEEAPKNSRWGKWVGCAPFCRDVRARRIERKRKRKRGKLCVCVGARTMQ</sequence>
<evidence type="ECO:0000313" key="2">
    <source>
        <dbReference type="Proteomes" id="UP000076858"/>
    </source>
</evidence>
<accession>A0A164KVM7</accession>
<dbReference type="AlphaFoldDB" id="A0A164KVM7"/>
<name>A0A164KVM7_9CRUS</name>
<dbReference type="EMBL" id="LRGB01003257">
    <property type="protein sequence ID" value="KZS03570.1"/>
    <property type="molecule type" value="Genomic_DNA"/>
</dbReference>
<protein>
    <submittedName>
        <fullName evidence="1">Uncharacterized protein</fullName>
    </submittedName>
</protein>
<evidence type="ECO:0000313" key="1">
    <source>
        <dbReference type="EMBL" id="KZS03570.1"/>
    </source>
</evidence>
<proteinExistence type="predicted"/>
<comment type="caution">
    <text evidence="1">The sequence shown here is derived from an EMBL/GenBank/DDBJ whole genome shotgun (WGS) entry which is preliminary data.</text>
</comment>
<reference evidence="1 2" key="1">
    <citation type="submission" date="2016-03" db="EMBL/GenBank/DDBJ databases">
        <title>EvidentialGene: Evidence-directed Construction of Genes on Genomes.</title>
        <authorList>
            <person name="Gilbert D.G."/>
            <person name="Choi J.-H."/>
            <person name="Mockaitis K."/>
            <person name="Colbourne J."/>
            <person name="Pfrender M."/>
        </authorList>
    </citation>
    <scope>NUCLEOTIDE SEQUENCE [LARGE SCALE GENOMIC DNA]</scope>
    <source>
        <strain evidence="1 2">Xinb3</strain>
        <tissue evidence="1">Complete organism</tissue>
    </source>
</reference>